<dbReference type="VEuPathDB" id="PlasmoDB:PGAL8A_00497700"/>
<proteinExistence type="predicted"/>
<feature type="transmembrane region" description="Helical" evidence="1">
    <location>
        <begin position="6"/>
        <end position="25"/>
    </location>
</feature>
<keyword evidence="1" id="KW-0472">Membrane</keyword>
<evidence type="ECO:0000256" key="1">
    <source>
        <dbReference type="SAM" id="Phobius"/>
    </source>
</evidence>
<dbReference type="AlphaFoldDB" id="A0A1J1GXW2"/>
<name>A0A1J1GXW2_PLAGA</name>
<sequence>MKTFTLYLKIFTFFLIWIFHCFYNYDFSSCFFYKDTLQMKNRLKDERMLTEGGILEKKQTCIKKSLEHYPSSEGEFNIREFVYLMDMFIKCYSNIILSRSQEHVLFKEENEMRYKCRDKILNAYRNNIIEDELTALFN</sequence>
<gene>
    <name evidence="2" type="ORF">PGAL8A_00497700</name>
</gene>
<evidence type="ECO:0000313" key="3">
    <source>
        <dbReference type="Proteomes" id="UP000220797"/>
    </source>
</evidence>
<keyword evidence="1" id="KW-0812">Transmembrane</keyword>
<reference evidence="2" key="1">
    <citation type="submission" date="2015-04" db="EMBL/GenBank/DDBJ databases">
        <authorList>
            <consortium name="Pathogen Informatics"/>
        </authorList>
    </citation>
    <scope>NUCLEOTIDE SEQUENCE [LARGE SCALE GENOMIC DNA]</scope>
    <source>
        <strain evidence="2">8A</strain>
    </source>
</reference>
<dbReference type="GeneID" id="39733510"/>
<dbReference type="RefSeq" id="XP_028530204.1">
    <property type="nucleotide sequence ID" value="XM_028673786.1"/>
</dbReference>
<evidence type="ECO:0000313" key="2">
    <source>
        <dbReference type="EMBL" id="CRG97402.1"/>
    </source>
</evidence>
<keyword evidence="3" id="KW-1185">Reference proteome</keyword>
<keyword evidence="1" id="KW-1133">Transmembrane helix</keyword>
<accession>A0A1J1GXW2</accession>
<organism evidence="2 3">
    <name type="scientific">Plasmodium gallinaceum</name>
    <dbReference type="NCBI Taxonomy" id="5849"/>
    <lineage>
        <taxon>Eukaryota</taxon>
        <taxon>Sar</taxon>
        <taxon>Alveolata</taxon>
        <taxon>Apicomplexa</taxon>
        <taxon>Aconoidasida</taxon>
        <taxon>Haemosporida</taxon>
        <taxon>Plasmodiidae</taxon>
        <taxon>Plasmodium</taxon>
        <taxon>Plasmodium (Haemamoeba)</taxon>
    </lineage>
</organism>
<comment type="caution">
    <text evidence="2">The sequence shown here is derived from an EMBL/GenBank/DDBJ whole genome shotgun (WGS) entry which is preliminary data.</text>
</comment>
<dbReference type="Proteomes" id="UP000220797">
    <property type="component" value="Unassembled WGS sequence"/>
</dbReference>
<protein>
    <submittedName>
        <fullName evidence="2">Fam-g protein</fullName>
    </submittedName>
</protein>
<dbReference type="EMBL" id="CVMV01000101">
    <property type="protein sequence ID" value="CRG97402.1"/>
    <property type="molecule type" value="Genomic_DNA"/>
</dbReference>